<accession>A0A3E1EZA9</accession>
<dbReference type="EMBL" id="QURB01000002">
    <property type="protein sequence ID" value="RFC54902.1"/>
    <property type="molecule type" value="Genomic_DNA"/>
</dbReference>
<name>A0A3E1EZA9_9FLAO</name>
<dbReference type="PROSITE" id="PS51233">
    <property type="entry name" value="VWFD"/>
    <property type="match status" value="1"/>
</dbReference>
<dbReference type="AlphaFoldDB" id="A0A3E1EZA9"/>
<dbReference type="InterPro" id="IPR001846">
    <property type="entry name" value="VWF_type-D"/>
</dbReference>
<evidence type="ECO:0000259" key="2">
    <source>
        <dbReference type="PROSITE" id="PS51233"/>
    </source>
</evidence>
<sequence>MKYFTIVFFQILAFSLWAKVENQDVPYERRDSDHLKEVFTAWDEIKGEYLYESMAAMVMREQQPKRPSNLSQTPYELMQSMDDYRVKRISRIASSELDNERNTSRNDQYYWEEWLNYLNSSQCDMNSNGSSNGDPHIRTFDGERYDFQNAGDYLLSASDDNTFMIQTQQVRSSPSIAINGAVAMNINGDLLTFTSVGKDSEKKMIHVNDQEIQNEKSNLVLPQGGVVEYKKNQYLVKWPTGEQLSISKRDFSDQQLFDLKLYIPECKENYYGLLGNNDDEKNDIVAYDQETGKELTREKASREKVDVFGSNRTNPEILSEASAELFFITRTFGSQFQLDSTNSLMRNQMTNIPDSIRYPKEVLTLAQLEDDEIEEGLRKAKEAGVAEEDLFGAVYDYGHLGLEPVALKDVYEAPKTTDKGTEPKIDNEREAKDKKGNSEIRINPSVFIGVGGKVSPPKRRRPPSTPRPGGVRGVPGKR</sequence>
<dbReference type="Proteomes" id="UP000257127">
    <property type="component" value="Unassembled WGS sequence"/>
</dbReference>
<proteinExistence type="predicted"/>
<gene>
    <name evidence="3" type="ORF">DXU93_03515</name>
</gene>
<dbReference type="Pfam" id="PF00094">
    <property type="entry name" value="VWD"/>
    <property type="match status" value="1"/>
</dbReference>
<feature type="domain" description="VWFD" evidence="2">
    <location>
        <begin position="127"/>
        <end position="311"/>
    </location>
</feature>
<feature type="compositionally biased region" description="Basic and acidic residues" evidence="1">
    <location>
        <begin position="413"/>
        <end position="438"/>
    </location>
</feature>
<organism evidence="3 4">
    <name type="scientific">Brumimicrobium aurantiacum</name>
    <dbReference type="NCBI Taxonomy" id="1737063"/>
    <lineage>
        <taxon>Bacteria</taxon>
        <taxon>Pseudomonadati</taxon>
        <taxon>Bacteroidota</taxon>
        <taxon>Flavobacteriia</taxon>
        <taxon>Flavobacteriales</taxon>
        <taxon>Crocinitomicaceae</taxon>
        <taxon>Brumimicrobium</taxon>
    </lineage>
</organism>
<comment type="caution">
    <text evidence="3">The sequence shown here is derived from an EMBL/GenBank/DDBJ whole genome shotgun (WGS) entry which is preliminary data.</text>
</comment>
<dbReference type="RefSeq" id="WP_116879881.1">
    <property type="nucleotide sequence ID" value="NZ_QURB01000002.1"/>
</dbReference>
<dbReference type="SMART" id="SM00216">
    <property type="entry name" value="VWD"/>
    <property type="match status" value="1"/>
</dbReference>
<evidence type="ECO:0000256" key="1">
    <source>
        <dbReference type="SAM" id="MobiDB-lite"/>
    </source>
</evidence>
<feature type="region of interest" description="Disordered" evidence="1">
    <location>
        <begin position="413"/>
        <end position="478"/>
    </location>
</feature>
<keyword evidence="4" id="KW-1185">Reference proteome</keyword>
<dbReference type="OrthoDB" id="574668at2"/>
<reference evidence="3 4" key="1">
    <citation type="submission" date="2018-08" db="EMBL/GenBank/DDBJ databases">
        <title>The draft genome squence of Brumimicrobium sp. N62.</title>
        <authorList>
            <person name="Du Z.-J."/>
            <person name="Luo H.-R."/>
        </authorList>
    </citation>
    <scope>NUCLEOTIDE SEQUENCE [LARGE SCALE GENOMIC DNA]</scope>
    <source>
        <strain evidence="3 4">N62</strain>
    </source>
</reference>
<protein>
    <recommendedName>
        <fullName evidence="2">VWFD domain-containing protein</fullName>
    </recommendedName>
</protein>
<evidence type="ECO:0000313" key="3">
    <source>
        <dbReference type="EMBL" id="RFC54902.1"/>
    </source>
</evidence>
<evidence type="ECO:0000313" key="4">
    <source>
        <dbReference type="Proteomes" id="UP000257127"/>
    </source>
</evidence>